<keyword evidence="1" id="KW-0472">Membrane</keyword>
<dbReference type="Proteomes" id="UP001242480">
    <property type="component" value="Unassembled WGS sequence"/>
</dbReference>
<organism evidence="2 3">
    <name type="scientific">Labrys wisconsinensis</name>
    <dbReference type="NCBI Taxonomy" id="425677"/>
    <lineage>
        <taxon>Bacteria</taxon>
        <taxon>Pseudomonadati</taxon>
        <taxon>Pseudomonadota</taxon>
        <taxon>Alphaproteobacteria</taxon>
        <taxon>Hyphomicrobiales</taxon>
        <taxon>Xanthobacteraceae</taxon>
        <taxon>Labrys</taxon>
    </lineage>
</organism>
<evidence type="ECO:0000256" key="1">
    <source>
        <dbReference type="SAM" id="Phobius"/>
    </source>
</evidence>
<dbReference type="InterPro" id="IPR009325">
    <property type="entry name" value="DUF983"/>
</dbReference>
<reference evidence="2 3" key="1">
    <citation type="submission" date="2023-07" db="EMBL/GenBank/DDBJ databases">
        <title>Genomic Encyclopedia of Type Strains, Phase IV (KMG-IV): sequencing the most valuable type-strain genomes for metagenomic binning, comparative biology and taxonomic classification.</title>
        <authorList>
            <person name="Goeker M."/>
        </authorList>
    </citation>
    <scope>NUCLEOTIDE SEQUENCE [LARGE SCALE GENOMIC DNA]</scope>
    <source>
        <strain evidence="2 3">DSM 19619</strain>
    </source>
</reference>
<feature type="transmembrane region" description="Helical" evidence="1">
    <location>
        <begin position="60"/>
        <end position="79"/>
    </location>
</feature>
<accession>A0ABU0J379</accession>
<gene>
    <name evidence="2" type="ORF">QO011_001694</name>
</gene>
<sequence>MTQAGEPERDVGLAMGRGFRCRCPRCGRGKLFRAYLKVADHCPACGEALYHHQADDAPPYFTMLIVGHVVVGGVLATEIAYHPAIWLHMIIWLPLTVILSLVLLPCIKGAIVGLQWATRMHGFAGGPDADDPRPILKA</sequence>
<proteinExistence type="predicted"/>
<evidence type="ECO:0000313" key="2">
    <source>
        <dbReference type="EMBL" id="MDQ0468694.1"/>
    </source>
</evidence>
<keyword evidence="1" id="KW-1133">Transmembrane helix</keyword>
<dbReference type="Pfam" id="PF06170">
    <property type="entry name" value="DUF983"/>
    <property type="match status" value="1"/>
</dbReference>
<feature type="transmembrane region" description="Helical" evidence="1">
    <location>
        <begin position="85"/>
        <end position="107"/>
    </location>
</feature>
<protein>
    <submittedName>
        <fullName evidence="2">Uncharacterized protein (DUF983 family)</fullName>
    </submittedName>
</protein>
<keyword evidence="1" id="KW-0812">Transmembrane</keyword>
<comment type="caution">
    <text evidence="2">The sequence shown here is derived from an EMBL/GenBank/DDBJ whole genome shotgun (WGS) entry which is preliminary data.</text>
</comment>
<evidence type="ECO:0000313" key="3">
    <source>
        <dbReference type="Proteomes" id="UP001242480"/>
    </source>
</evidence>
<dbReference type="EMBL" id="JAUSVX010000002">
    <property type="protein sequence ID" value="MDQ0468694.1"/>
    <property type="molecule type" value="Genomic_DNA"/>
</dbReference>
<keyword evidence="3" id="KW-1185">Reference proteome</keyword>
<name>A0ABU0J379_9HYPH</name>
<dbReference type="NCBIfam" id="NF004633">
    <property type="entry name" value="PRK05978.1"/>
    <property type="match status" value="1"/>
</dbReference>
<dbReference type="RefSeq" id="WP_307270251.1">
    <property type="nucleotide sequence ID" value="NZ_JAUSVX010000002.1"/>
</dbReference>